<dbReference type="EMBL" id="BSNK01000001">
    <property type="protein sequence ID" value="GLQ23425.1"/>
    <property type="molecule type" value="Genomic_DNA"/>
</dbReference>
<evidence type="ECO:0000256" key="1">
    <source>
        <dbReference type="SAM" id="MobiDB-lite"/>
    </source>
</evidence>
<reference evidence="2" key="1">
    <citation type="journal article" date="2014" name="Int. J. Syst. Evol. Microbiol.">
        <title>Complete genome of a new Firmicutes species belonging to the dominant human colonic microbiota ('Ruminococcus bicirculans') reveals two chromosomes and a selective capacity to utilize plant glucans.</title>
        <authorList>
            <consortium name="NISC Comparative Sequencing Program"/>
            <person name="Wegmann U."/>
            <person name="Louis P."/>
            <person name="Goesmann A."/>
            <person name="Henrissat B."/>
            <person name="Duncan S.H."/>
            <person name="Flint H.J."/>
        </authorList>
    </citation>
    <scope>NUCLEOTIDE SEQUENCE</scope>
    <source>
        <strain evidence="2">NBRC 108219</strain>
    </source>
</reference>
<dbReference type="Proteomes" id="UP001161391">
    <property type="component" value="Unassembled WGS sequence"/>
</dbReference>
<name>A0ABQ5V8P6_9PROT</name>
<comment type="caution">
    <text evidence="2">The sequence shown here is derived from an EMBL/GenBank/DDBJ whole genome shotgun (WGS) entry which is preliminary data.</text>
</comment>
<reference evidence="2" key="2">
    <citation type="submission" date="2023-01" db="EMBL/GenBank/DDBJ databases">
        <title>Draft genome sequence of Algimonas ampicilliniresistens strain NBRC 108219.</title>
        <authorList>
            <person name="Sun Q."/>
            <person name="Mori K."/>
        </authorList>
    </citation>
    <scope>NUCLEOTIDE SEQUENCE</scope>
    <source>
        <strain evidence="2">NBRC 108219</strain>
    </source>
</reference>
<accession>A0ABQ5V8P6</accession>
<organism evidence="2 3">
    <name type="scientific">Algimonas ampicilliniresistens</name>
    <dbReference type="NCBI Taxonomy" id="1298735"/>
    <lineage>
        <taxon>Bacteria</taxon>
        <taxon>Pseudomonadati</taxon>
        <taxon>Pseudomonadota</taxon>
        <taxon>Alphaproteobacteria</taxon>
        <taxon>Maricaulales</taxon>
        <taxon>Robiginitomaculaceae</taxon>
        <taxon>Algimonas</taxon>
    </lineage>
</organism>
<evidence type="ECO:0000313" key="2">
    <source>
        <dbReference type="EMBL" id="GLQ23425.1"/>
    </source>
</evidence>
<evidence type="ECO:0000313" key="3">
    <source>
        <dbReference type="Proteomes" id="UP001161391"/>
    </source>
</evidence>
<keyword evidence="3" id="KW-1185">Reference proteome</keyword>
<gene>
    <name evidence="2" type="ORF">GCM10007853_12990</name>
</gene>
<protein>
    <submittedName>
        <fullName evidence="2">Uncharacterized protein</fullName>
    </submittedName>
</protein>
<sequence>MKEDQRGDHPEKGKRGQEDIDDIGKHNVLRLVVRFRTRKAIARIAKRLQVYNMLISSRTGALIRSDNRLHIDWRARKPGSSS</sequence>
<feature type="region of interest" description="Disordered" evidence="1">
    <location>
        <begin position="1"/>
        <end position="20"/>
    </location>
</feature>
<proteinExistence type="predicted"/>